<sequence>MPRGPKRHLKRLFAPKDWMLSKLAGIFAPRPRAGPHKLRECMPLSIIIRNRLKYALNGKESQMILRQKLVNVDSRPRVDPKYATGFQDVVEIPRTNEAFRVMYDHKGRFTLVNVGEAESKIKLARVQNVYTASGRVPVVVTHDGRRIRYPSLNLKRGDSVVVDHRTGKITSAIKLKKDAVVMLVGGSNRGRIGRAVALERHPGSFGIAHVVDEAGNEFATRINNLFVIGKNMKSIPITLPKNKGVVQNPIIEREERLMAAATKGASNKSKKSKKH</sequence>
<evidence type="ECO:0000256" key="1">
    <source>
        <dbReference type="ARBA" id="ARBA00007500"/>
    </source>
</evidence>
<keyword evidence="5 6" id="KW-0687">Ribonucleoprotein</keyword>
<dbReference type="InterPro" id="IPR032277">
    <property type="entry name" value="Ribosomal_eS4_C"/>
</dbReference>
<keyword evidence="2 6" id="KW-0699">rRNA-binding</keyword>
<proteinExistence type="inferred from homology"/>
<keyword evidence="3 6" id="KW-0694">RNA-binding</keyword>
<dbReference type="HAMAP" id="MF_00485">
    <property type="entry name" value="Ribosomal_eS4"/>
    <property type="match status" value="1"/>
</dbReference>
<dbReference type="InterPro" id="IPR038237">
    <property type="entry name" value="Ribosomal_eS4_central_sf"/>
</dbReference>
<dbReference type="InterPro" id="IPR013843">
    <property type="entry name" value="Ribosomal_eS4_N"/>
</dbReference>
<dbReference type="PANTHER" id="PTHR11581:SF0">
    <property type="entry name" value="SMALL RIBOSOMAL SUBUNIT PROTEIN ES4"/>
    <property type="match status" value="1"/>
</dbReference>
<dbReference type="GO" id="GO:0022627">
    <property type="term" value="C:cytosolic small ribosomal subunit"/>
    <property type="evidence" value="ECO:0007669"/>
    <property type="project" value="TreeGrafter"/>
</dbReference>
<dbReference type="InterPro" id="IPR000876">
    <property type="entry name" value="Ribosomal_eS4"/>
</dbReference>
<dbReference type="EMBL" id="HBIU01060480">
    <property type="protein sequence ID" value="CAE0653412.1"/>
    <property type="molecule type" value="Transcribed_RNA"/>
</dbReference>
<evidence type="ECO:0000313" key="10">
    <source>
        <dbReference type="EMBL" id="CAE0653412.1"/>
    </source>
</evidence>
<name>A0A7S3YJE0_HETAK</name>
<gene>
    <name evidence="10" type="ORF">HAKA00212_LOCUS26153</name>
</gene>
<evidence type="ECO:0000256" key="3">
    <source>
        <dbReference type="ARBA" id="ARBA00022884"/>
    </source>
</evidence>
<comment type="similarity">
    <text evidence="1 6">Belongs to the eukaryotic ribosomal protein eS4 family.</text>
</comment>
<feature type="domain" description="Small ribosomal subunit protein eS4 C-terminal" evidence="9">
    <location>
        <begin position="212"/>
        <end position="259"/>
    </location>
</feature>
<protein>
    <recommendedName>
        <fullName evidence="6">40S ribosomal protein S4</fullName>
    </recommendedName>
</protein>
<dbReference type="AlphaFoldDB" id="A0A7S3YJE0"/>
<dbReference type="Gene3D" id="3.10.290.10">
    <property type="entry name" value="RNA-binding S4 domain"/>
    <property type="match status" value="1"/>
</dbReference>
<feature type="domain" description="Small ribosomal subunit protein eS4 central region" evidence="7">
    <location>
        <begin position="95"/>
        <end position="169"/>
    </location>
</feature>
<dbReference type="GO" id="GO:0006412">
    <property type="term" value="P:translation"/>
    <property type="evidence" value="ECO:0007669"/>
    <property type="project" value="InterPro"/>
</dbReference>
<dbReference type="Gene3D" id="2.40.50.740">
    <property type="match status" value="1"/>
</dbReference>
<dbReference type="PANTHER" id="PTHR11581">
    <property type="entry name" value="30S/40S RIBOSOMAL PROTEIN S4"/>
    <property type="match status" value="1"/>
</dbReference>
<dbReference type="InterPro" id="IPR041982">
    <property type="entry name" value="Ribosomal_eS4_KOW"/>
</dbReference>
<evidence type="ECO:0000259" key="8">
    <source>
        <dbReference type="Pfam" id="PF08071"/>
    </source>
</evidence>
<dbReference type="Pfam" id="PF16121">
    <property type="entry name" value="40S_S4_C"/>
    <property type="match status" value="1"/>
</dbReference>
<reference evidence="10" key="1">
    <citation type="submission" date="2021-01" db="EMBL/GenBank/DDBJ databases">
        <authorList>
            <person name="Corre E."/>
            <person name="Pelletier E."/>
            <person name="Niang G."/>
            <person name="Scheremetjew M."/>
            <person name="Finn R."/>
            <person name="Kale V."/>
            <person name="Holt S."/>
            <person name="Cochrane G."/>
            <person name="Meng A."/>
            <person name="Brown T."/>
            <person name="Cohen L."/>
        </authorList>
    </citation>
    <scope>NUCLEOTIDE SEQUENCE</scope>
    <source>
        <strain evidence="10">CCMP3107</strain>
    </source>
</reference>
<dbReference type="Gene3D" id="2.30.30.30">
    <property type="match status" value="1"/>
</dbReference>
<dbReference type="GO" id="GO:0019843">
    <property type="term" value="F:rRNA binding"/>
    <property type="evidence" value="ECO:0007669"/>
    <property type="project" value="UniProtKB-UniRule"/>
</dbReference>
<keyword evidence="4 6" id="KW-0689">Ribosomal protein</keyword>
<evidence type="ECO:0000259" key="7">
    <source>
        <dbReference type="Pfam" id="PF00900"/>
    </source>
</evidence>
<dbReference type="PIRSF" id="PIRSF002116">
    <property type="entry name" value="Ribosomal_S4"/>
    <property type="match status" value="1"/>
</dbReference>
<dbReference type="Pfam" id="PF08071">
    <property type="entry name" value="RS4NT"/>
    <property type="match status" value="1"/>
</dbReference>
<evidence type="ECO:0000256" key="2">
    <source>
        <dbReference type="ARBA" id="ARBA00022730"/>
    </source>
</evidence>
<feature type="domain" description="Small ribosomal subunit protein eS4 N-terminal" evidence="8">
    <location>
        <begin position="3"/>
        <end position="39"/>
    </location>
</feature>
<evidence type="ECO:0000259" key="9">
    <source>
        <dbReference type="Pfam" id="PF16121"/>
    </source>
</evidence>
<dbReference type="CDD" id="cd06087">
    <property type="entry name" value="KOW_RPS4"/>
    <property type="match status" value="1"/>
</dbReference>
<organism evidence="10">
    <name type="scientific">Heterosigma akashiwo</name>
    <name type="common">Chromophytic alga</name>
    <name type="synonym">Heterosigma carterae</name>
    <dbReference type="NCBI Taxonomy" id="2829"/>
    <lineage>
        <taxon>Eukaryota</taxon>
        <taxon>Sar</taxon>
        <taxon>Stramenopiles</taxon>
        <taxon>Ochrophyta</taxon>
        <taxon>Raphidophyceae</taxon>
        <taxon>Chattonellales</taxon>
        <taxon>Chattonellaceae</taxon>
        <taxon>Heterosigma</taxon>
    </lineage>
</organism>
<dbReference type="InterPro" id="IPR036986">
    <property type="entry name" value="S4_RNA-bd_sf"/>
</dbReference>
<evidence type="ECO:0000256" key="5">
    <source>
        <dbReference type="ARBA" id="ARBA00023274"/>
    </source>
</evidence>
<dbReference type="FunFam" id="3.10.290.10:FF:000002">
    <property type="entry name" value="40S ribosomal protein S4"/>
    <property type="match status" value="1"/>
</dbReference>
<accession>A0A7S3YJE0</accession>
<evidence type="ECO:0000256" key="6">
    <source>
        <dbReference type="PIRNR" id="PIRNR002116"/>
    </source>
</evidence>
<dbReference type="InterPro" id="IPR013845">
    <property type="entry name" value="Ribosomal_eS4_central_region"/>
</dbReference>
<dbReference type="InterPro" id="IPR014722">
    <property type="entry name" value="Rib_uL2_dom2"/>
</dbReference>
<dbReference type="Pfam" id="PF00900">
    <property type="entry name" value="Ribosomal_S4e"/>
    <property type="match status" value="1"/>
</dbReference>
<dbReference type="GO" id="GO:0003735">
    <property type="term" value="F:structural constituent of ribosome"/>
    <property type="evidence" value="ECO:0007669"/>
    <property type="project" value="UniProtKB-UniRule"/>
</dbReference>
<evidence type="ECO:0000256" key="4">
    <source>
        <dbReference type="ARBA" id="ARBA00022980"/>
    </source>
</evidence>